<organism evidence="4 5">
    <name type="scientific">Prevotella herbatica</name>
    <dbReference type="NCBI Taxonomy" id="2801997"/>
    <lineage>
        <taxon>Bacteria</taxon>
        <taxon>Pseudomonadati</taxon>
        <taxon>Bacteroidota</taxon>
        <taxon>Bacteroidia</taxon>
        <taxon>Bacteroidales</taxon>
        <taxon>Prevotellaceae</taxon>
        <taxon>Prevotella</taxon>
    </lineage>
</organism>
<evidence type="ECO:0000313" key="5">
    <source>
        <dbReference type="Proteomes" id="UP001319045"/>
    </source>
</evidence>
<dbReference type="InterPro" id="IPR005025">
    <property type="entry name" value="FMN_Rdtase-like_dom"/>
</dbReference>
<dbReference type="SUPFAM" id="SSF52218">
    <property type="entry name" value="Flavoproteins"/>
    <property type="match status" value="1"/>
</dbReference>
<name>A0ABN6EKJ6_9BACT</name>
<keyword evidence="1" id="KW-0285">Flavoprotein</keyword>
<dbReference type="InterPro" id="IPR029039">
    <property type="entry name" value="Flavoprotein-like_sf"/>
</dbReference>
<dbReference type="PANTHER" id="PTHR43278">
    <property type="entry name" value="NAD(P)H-DEPENDENT FMN-CONTAINING OXIDOREDUCTASE YWQN-RELATED"/>
    <property type="match status" value="1"/>
</dbReference>
<dbReference type="Gene3D" id="3.40.50.360">
    <property type="match status" value="1"/>
</dbReference>
<evidence type="ECO:0000313" key="4">
    <source>
        <dbReference type="EMBL" id="BCS86427.1"/>
    </source>
</evidence>
<gene>
    <name evidence="4" type="ORF">prwr041_23200</name>
</gene>
<sequence length="177" mass="19494">MNILVLSGSPRKGGNTDFMVNAFIKGTSEHHHVEVVSVHDNKVAPCIGCNACFKSENNTCVQKDDMTGIYEKMKQADMLVIASPVYFYGLSAQLKAVIDRCHNPIRDTFNIKRMALLLVGAATLDGLFDSIISQYKLCLNFFHLEDAGHVLVRGAKDKGDILNTNSLNEAYELGQSL</sequence>
<accession>A0ABN6EKJ6</accession>
<dbReference type="RefSeq" id="WP_207153987.1">
    <property type="nucleotide sequence ID" value="NZ_AP024484.1"/>
</dbReference>
<dbReference type="EMBL" id="AP024484">
    <property type="protein sequence ID" value="BCS86427.1"/>
    <property type="molecule type" value="Genomic_DNA"/>
</dbReference>
<proteinExistence type="predicted"/>
<dbReference type="InterPro" id="IPR051796">
    <property type="entry name" value="ISF_SsuE-like"/>
</dbReference>
<dbReference type="Pfam" id="PF03358">
    <property type="entry name" value="FMN_red"/>
    <property type="match status" value="1"/>
</dbReference>
<feature type="domain" description="NADPH-dependent FMN reductase-like" evidence="3">
    <location>
        <begin position="1"/>
        <end position="122"/>
    </location>
</feature>
<dbReference type="Proteomes" id="UP001319045">
    <property type="component" value="Chromosome"/>
</dbReference>
<keyword evidence="5" id="KW-1185">Reference proteome</keyword>
<protein>
    <submittedName>
        <fullName evidence="4">FMN reductase</fullName>
    </submittedName>
</protein>
<evidence type="ECO:0000256" key="1">
    <source>
        <dbReference type="ARBA" id="ARBA00022630"/>
    </source>
</evidence>
<reference evidence="4 5" key="1">
    <citation type="journal article" date="2022" name="Int. J. Syst. Evol. Microbiol.">
        <title>Prevotella herbatica sp. nov., a plant polysaccharide-decomposing anaerobic bacterium isolated from a methanogenic reactor.</title>
        <authorList>
            <person name="Uek A."/>
            <person name="Tonouchi A."/>
            <person name="Kaku N."/>
            <person name="Ueki K."/>
        </authorList>
    </citation>
    <scope>NUCLEOTIDE SEQUENCE [LARGE SCALE GENOMIC DNA]</scope>
    <source>
        <strain evidence="4 5">WR041</strain>
    </source>
</reference>
<dbReference type="PANTHER" id="PTHR43278:SF2">
    <property type="entry name" value="IRON-SULFUR FLAVOPROTEIN"/>
    <property type="match status" value="1"/>
</dbReference>
<evidence type="ECO:0000259" key="3">
    <source>
        <dbReference type="Pfam" id="PF03358"/>
    </source>
</evidence>
<keyword evidence="2" id="KW-0288">FMN</keyword>
<evidence type="ECO:0000256" key="2">
    <source>
        <dbReference type="ARBA" id="ARBA00022643"/>
    </source>
</evidence>